<evidence type="ECO:0000313" key="1">
    <source>
        <dbReference type="EMBL" id="ABD44908.1"/>
    </source>
</evidence>
<protein>
    <submittedName>
        <fullName evidence="1">Uncharacterized protein</fullName>
    </submittedName>
</protein>
<reference evidence="1 2" key="1">
    <citation type="journal article" date="2006" name="PLoS Genet.">
        <title>Comparative genomics of emerging human ehrlichiosis agents.</title>
        <authorList>
            <person name="Dunning Hotopp J.C."/>
            <person name="Lin M."/>
            <person name="Madupu R."/>
            <person name="Crabtree J."/>
            <person name="Angiuoli S.V."/>
            <person name="Eisen J.A."/>
            <person name="Seshadri R."/>
            <person name="Ren Q."/>
            <person name="Wu M."/>
            <person name="Utterback T.R."/>
            <person name="Smith S."/>
            <person name="Lewis M."/>
            <person name="Khouri H."/>
            <person name="Zhang C."/>
            <person name="Niu H."/>
            <person name="Lin Q."/>
            <person name="Ohashi N."/>
            <person name="Zhi N."/>
            <person name="Nelson W."/>
            <person name="Brinkac L.M."/>
            <person name="Dodson R.J."/>
            <person name="Rosovitz M.J."/>
            <person name="Sundaram J."/>
            <person name="Daugherty S.C."/>
            <person name="Davidsen T."/>
            <person name="Durkin A.S."/>
            <person name="Gwinn M."/>
            <person name="Haft D.H."/>
            <person name="Selengut J.D."/>
            <person name="Sullivan S.A."/>
            <person name="Zafar N."/>
            <person name="Zhou L."/>
            <person name="Benahmed F."/>
            <person name="Forberger H."/>
            <person name="Halpin R."/>
            <person name="Mulligan S."/>
            <person name="Robinson J."/>
            <person name="White O."/>
            <person name="Rikihisa Y."/>
            <person name="Tettelin H."/>
        </authorList>
    </citation>
    <scope>NUCLEOTIDE SEQUENCE [LARGE SCALE GENOMIC DNA]</scope>
    <source>
        <strain evidence="2">ATCC CRL-10679 / Arkansas</strain>
    </source>
</reference>
<sequence>MTIGDNQVNKQNAILNIRIVTSTNNSFYIDS</sequence>
<proteinExistence type="predicted"/>
<evidence type="ECO:0000313" key="2">
    <source>
        <dbReference type="Proteomes" id="UP000008320"/>
    </source>
</evidence>
<dbReference type="KEGG" id="ech:ECH_1075"/>
<dbReference type="EMBL" id="CP000236">
    <property type="protein sequence ID" value="ABD44908.1"/>
    <property type="molecule type" value="Genomic_DNA"/>
</dbReference>
<name>Q2GFC3_EHRCR</name>
<dbReference type="HOGENOM" id="CLU_3396294_0_0_5"/>
<accession>Q2GFC3</accession>
<dbReference type="Proteomes" id="UP000008320">
    <property type="component" value="Chromosome"/>
</dbReference>
<keyword evidence="2" id="KW-1185">Reference proteome</keyword>
<gene>
    <name evidence="1" type="ordered locus">ECH_1075</name>
</gene>
<dbReference type="STRING" id="205920.ECH_1075"/>
<dbReference type="AlphaFoldDB" id="Q2GFC3"/>
<organism evidence="1 2">
    <name type="scientific">Ehrlichia chaffeensis (strain ATCC CRL-10679 / Arkansas)</name>
    <dbReference type="NCBI Taxonomy" id="205920"/>
    <lineage>
        <taxon>Bacteria</taxon>
        <taxon>Pseudomonadati</taxon>
        <taxon>Pseudomonadota</taxon>
        <taxon>Alphaproteobacteria</taxon>
        <taxon>Rickettsiales</taxon>
        <taxon>Anaplasmataceae</taxon>
        <taxon>Ehrlichia</taxon>
    </lineage>
</organism>